<evidence type="ECO:0000313" key="2">
    <source>
        <dbReference type="EMBL" id="CAK0909165.1"/>
    </source>
</evidence>
<organism evidence="2 3">
    <name type="scientific">Prorocentrum cordatum</name>
    <dbReference type="NCBI Taxonomy" id="2364126"/>
    <lineage>
        <taxon>Eukaryota</taxon>
        <taxon>Sar</taxon>
        <taxon>Alveolata</taxon>
        <taxon>Dinophyceae</taxon>
        <taxon>Prorocentrales</taxon>
        <taxon>Prorocentraceae</taxon>
        <taxon>Prorocentrum</taxon>
    </lineage>
</organism>
<dbReference type="Proteomes" id="UP001189429">
    <property type="component" value="Unassembled WGS sequence"/>
</dbReference>
<feature type="non-terminal residue" evidence="2">
    <location>
        <position position="1"/>
    </location>
</feature>
<comment type="caution">
    <text evidence="2">The sequence shown here is derived from an EMBL/GenBank/DDBJ whole genome shotgun (WGS) entry which is preliminary data.</text>
</comment>
<keyword evidence="3" id="KW-1185">Reference proteome</keyword>
<dbReference type="InterPro" id="IPR012337">
    <property type="entry name" value="RNaseH-like_sf"/>
</dbReference>
<reference evidence="2" key="1">
    <citation type="submission" date="2023-10" db="EMBL/GenBank/DDBJ databases">
        <authorList>
            <person name="Chen Y."/>
            <person name="Shah S."/>
            <person name="Dougan E. K."/>
            <person name="Thang M."/>
            <person name="Chan C."/>
        </authorList>
    </citation>
    <scope>NUCLEOTIDE SEQUENCE [LARGE SCALE GENOMIC DNA]</scope>
</reference>
<dbReference type="Gene3D" id="3.60.10.10">
    <property type="entry name" value="Endonuclease/exonuclease/phosphatase"/>
    <property type="match status" value="1"/>
</dbReference>
<feature type="region of interest" description="Disordered" evidence="1">
    <location>
        <begin position="918"/>
        <end position="938"/>
    </location>
</feature>
<dbReference type="SUPFAM" id="SSF53098">
    <property type="entry name" value="Ribonuclease H-like"/>
    <property type="match status" value="1"/>
</dbReference>
<accession>A0ABN9YD36</accession>
<dbReference type="EMBL" id="CAUYUJ010022147">
    <property type="protein sequence ID" value="CAK0909165.1"/>
    <property type="molecule type" value="Genomic_DNA"/>
</dbReference>
<dbReference type="InterPro" id="IPR036691">
    <property type="entry name" value="Endo/exonu/phosph_ase_sf"/>
</dbReference>
<evidence type="ECO:0008006" key="4">
    <source>
        <dbReference type="Google" id="ProtNLM"/>
    </source>
</evidence>
<dbReference type="Gene3D" id="3.30.420.10">
    <property type="entry name" value="Ribonuclease H-like superfamily/Ribonuclease H"/>
    <property type="match status" value="1"/>
</dbReference>
<sequence>VFFGICSQCNDAAKAFVEGAQCFDLIGLAEHHLTRPQCDAEEQRLRRYGWRSMHSWTPATSSRRAAVRPGQAERREGTPCWLRRNDLNTFSHPPDKTGEGAFHDQLSDATVTLIRLRHGTFALISCYLDCSIGLVGNNGTKLGNILRVTRSLGVPWIIVGDFNCTPDEMAPSRWPQALKCKILAPDADLTCASGKGRIPDYLLYSDSARPYIKSVDVVRQVPWGPHLGLRIQLAARPGEVQARIPWLPRRFEIPTVETQITKGIKRAQRDRQQYENAVEEGLGDDELANLQHLVSETYTKKHHAFCDDDAWANAKDYAAQSQLGQLPPWVQSSLAYRANPDCADSLGDRYGYWAMAAEKMLAYLCEVKPRDNARRDQPIKYVRTAVTSHLKHQPGHQGAARRPEVNMWGTLQGRLTGLSKVCLMTNGTSGQRAAIEHVIILTCQQIRDAQKLTEDDPSEDSRALRYTEALVRGQRLPVPDDEQDEWVATVEAVRQRADSHNKKAWQEARPAVRHWTEQALQGSMVEGHGYFSKPERKDLSEVTIDPLDGHPEGDLQEGVNLRRAAWGRRWQRDTDSQDLQAAMEGLRAKADAANRNRRPCELADLDKAVRQFKNSTGRGTDQWSPAELAALPTPARHELTDLINDCEATLSWPHQFYHVWYQLLRKNDSAVAGEERPIGRFPILVRVWGRLTKHEVGHWCDERAAFWDAAVAGSSALQAFIVAACLDEAAARGHSAEAWASLFLDLEKFYDNINLVKLIKKADALEYPPVELYVCTLMYVAPRVARASGPYGAPLVPCNSIVAGCNHANNAARTMLYDILELAHRTAPKAWPRQYVDEVQIRAEGACSIVGHQIATSAASIIRSCEADQLPISGKSAVVASHPAVRDAVGATAAAMGLALAQAEIMKGLGCDTTIGRRRRRATQAKRASQARQRKKRAKQFLRAARWRRRSASLYRTSIRANQQHDQAATGMTPHDIIRARAEAADMAGITAGHRCTATAKEPLTANVTRQLREWVRMWRRNDDLRGHLREAWHRVQIHLNSVTKRGRWMAATGPMAALQLSLGILGWKGQEAEQWTDHRGHTWQISDAVDANLTEVEDAIKDAATSLLWSQRPATDDIDHQWVTSTAALVARARAVKDDPLEHAFWVRGILPNEICPIDPPPEWGSLDDTHWAVGNFGMRTGDTRSVAAAVAYADGSVTSGDKRIARAGWGIALELPEDTGIDIDDYPGWFSIVDGPQTVAAAELAAIYWTLKLTHGPLAIVTDSQMVADGWRSYSYAHPEGVRVFHTRKQVEEATGNRMHKRTDGKWVCLECSKGPGKFSMVDWMRTHGRNAMPMVANSSGRATKVPKTEYATLMNQGPIHPTHNLSYLHG</sequence>
<dbReference type="SUPFAM" id="SSF56219">
    <property type="entry name" value="DNase I-like"/>
    <property type="match status" value="1"/>
</dbReference>
<proteinExistence type="predicted"/>
<gene>
    <name evidence="2" type="ORF">PCOR1329_LOCUS83654</name>
</gene>
<name>A0ABN9YD36_9DINO</name>
<evidence type="ECO:0000313" key="3">
    <source>
        <dbReference type="Proteomes" id="UP001189429"/>
    </source>
</evidence>
<dbReference type="InterPro" id="IPR036397">
    <property type="entry name" value="RNaseH_sf"/>
</dbReference>
<protein>
    <recommendedName>
        <fullName evidence="4">Reverse transcriptase domain-containing protein</fullName>
    </recommendedName>
</protein>
<evidence type="ECO:0000256" key="1">
    <source>
        <dbReference type="SAM" id="MobiDB-lite"/>
    </source>
</evidence>